<reference evidence="2" key="1">
    <citation type="submission" date="2017-02" db="EMBL/GenBank/DDBJ databases">
        <authorList>
            <person name="Tafer H."/>
            <person name="Lopandic K."/>
        </authorList>
    </citation>
    <scope>NUCLEOTIDE SEQUENCE [LARGE SCALE GENOMIC DNA]</scope>
    <source>
        <strain evidence="2">CBS 366.77</strain>
    </source>
</reference>
<organism evidence="1 2">
    <name type="scientific">Aspergillus sclerotialis</name>
    <dbReference type="NCBI Taxonomy" id="2070753"/>
    <lineage>
        <taxon>Eukaryota</taxon>
        <taxon>Fungi</taxon>
        <taxon>Dikarya</taxon>
        <taxon>Ascomycota</taxon>
        <taxon>Pezizomycotina</taxon>
        <taxon>Eurotiomycetes</taxon>
        <taxon>Eurotiomycetidae</taxon>
        <taxon>Eurotiales</taxon>
        <taxon>Aspergillaceae</taxon>
        <taxon>Aspergillus</taxon>
        <taxon>Aspergillus subgen. Polypaecilum</taxon>
    </lineage>
</organism>
<dbReference type="EMBL" id="MVGC01000125">
    <property type="protein sequence ID" value="RJE23349.1"/>
    <property type="molecule type" value="Genomic_DNA"/>
</dbReference>
<proteinExistence type="predicted"/>
<evidence type="ECO:0008006" key="3">
    <source>
        <dbReference type="Google" id="ProtNLM"/>
    </source>
</evidence>
<accession>A0A3A2ZJF8</accession>
<name>A0A3A2ZJF8_9EURO</name>
<protein>
    <recommendedName>
        <fullName evidence="3">Ankyrin repeat protein</fullName>
    </recommendedName>
</protein>
<gene>
    <name evidence="1" type="ORF">PHISCL_04335</name>
</gene>
<evidence type="ECO:0000313" key="1">
    <source>
        <dbReference type="EMBL" id="RJE23349.1"/>
    </source>
</evidence>
<comment type="caution">
    <text evidence="1">The sequence shown here is derived from an EMBL/GenBank/DDBJ whole genome shotgun (WGS) entry which is preliminary data.</text>
</comment>
<keyword evidence="2" id="KW-1185">Reference proteome</keyword>
<evidence type="ECO:0000313" key="2">
    <source>
        <dbReference type="Proteomes" id="UP000266188"/>
    </source>
</evidence>
<dbReference type="AlphaFoldDB" id="A0A3A2ZJF8"/>
<dbReference type="Proteomes" id="UP000266188">
    <property type="component" value="Unassembled WGS sequence"/>
</dbReference>
<sequence length="63" mass="7315">MLSTGFGREHILKMFLERPSTAVIAGTDRQKVFRYAAEHGSVESVNMLLEMRREIKDTREDLF</sequence>